<dbReference type="RefSeq" id="WP_193676482.1">
    <property type="nucleotide sequence ID" value="NZ_JADDIV010000003.1"/>
</dbReference>
<sequence length="147" mass="15686">MAARSFGGDSVQGSAMQIQAACRGIATAGALVAAAPCSALTLAQGAENVLYFEHARLSSESCESRGFRTSAAYRAWRDENDAGYRASIQAIRAEAEARGVRGKAQDDLLAAAMENQARLAGDHIARRPVDCGNFAKVLRMYSDLMRK</sequence>
<proteinExistence type="predicted"/>
<keyword evidence="2" id="KW-1185">Reference proteome</keyword>
<dbReference type="EMBL" id="JADDIV010000003">
    <property type="protein sequence ID" value="MBE7367851.1"/>
    <property type="molecule type" value="Genomic_DNA"/>
</dbReference>
<accession>A0ABR9S2X6</accession>
<evidence type="ECO:0008006" key="3">
    <source>
        <dbReference type="Google" id="ProtNLM"/>
    </source>
</evidence>
<reference evidence="1 2" key="1">
    <citation type="submission" date="2020-10" db="EMBL/GenBank/DDBJ databases">
        <title>Ramlibacter sp. HM2 16S ribosomal RNA gene Genome sequencing and assembly.</title>
        <authorList>
            <person name="Kang M."/>
        </authorList>
    </citation>
    <scope>NUCLEOTIDE SEQUENCE [LARGE SCALE GENOMIC DNA]</scope>
    <source>
        <strain evidence="1 2">HM2</strain>
    </source>
</reference>
<gene>
    <name evidence="1" type="ORF">IM787_09750</name>
</gene>
<protein>
    <recommendedName>
        <fullName evidence="3">DUF1311 domain-containing protein</fullName>
    </recommendedName>
</protein>
<name>A0ABR9S2X6_9BURK</name>
<evidence type="ECO:0000313" key="1">
    <source>
        <dbReference type="EMBL" id="MBE7367851.1"/>
    </source>
</evidence>
<dbReference type="Proteomes" id="UP000806285">
    <property type="component" value="Unassembled WGS sequence"/>
</dbReference>
<evidence type="ECO:0000313" key="2">
    <source>
        <dbReference type="Proteomes" id="UP000806285"/>
    </source>
</evidence>
<organism evidence="1 2">
    <name type="scientific">Ramlibacter pallidus</name>
    <dbReference type="NCBI Taxonomy" id="2780087"/>
    <lineage>
        <taxon>Bacteria</taxon>
        <taxon>Pseudomonadati</taxon>
        <taxon>Pseudomonadota</taxon>
        <taxon>Betaproteobacteria</taxon>
        <taxon>Burkholderiales</taxon>
        <taxon>Comamonadaceae</taxon>
        <taxon>Ramlibacter</taxon>
    </lineage>
</organism>
<comment type="caution">
    <text evidence="1">The sequence shown here is derived from an EMBL/GenBank/DDBJ whole genome shotgun (WGS) entry which is preliminary data.</text>
</comment>